<comment type="caution">
    <text evidence="1">The sequence shown here is derived from an EMBL/GenBank/DDBJ whole genome shotgun (WGS) entry which is preliminary data.</text>
</comment>
<protein>
    <submittedName>
        <fullName evidence="1">Uncharacterized protein</fullName>
    </submittedName>
</protein>
<name>A0ACC3M8L7_9PEZI</name>
<reference evidence="1" key="1">
    <citation type="submission" date="2023-07" db="EMBL/GenBank/DDBJ databases">
        <title>Black Yeasts Isolated from many extreme environments.</title>
        <authorList>
            <person name="Coleine C."/>
            <person name="Stajich J.E."/>
            <person name="Selbmann L."/>
        </authorList>
    </citation>
    <scope>NUCLEOTIDE SEQUENCE</scope>
    <source>
        <strain evidence="1">CCFEE 5714</strain>
    </source>
</reference>
<gene>
    <name evidence="1" type="ORF">LTR37_021431</name>
</gene>
<accession>A0ACC3M8L7</accession>
<keyword evidence="2" id="KW-1185">Reference proteome</keyword>
<dbReference type="Proteomes" id="UP001281147">
    <property type="component" value="Unassembled WGS sequence"/>
</dbReference>
<dbReference type="EMBL" id="JAUTXU010000519">
    <property type="protein sequence ID" value="KAK3679118.1"/>
    <property type="molecule type" value="Genomic_DNA"/>
</dbReference>
<evidence type="ECO:0000313" key="1">
    <source>
        <dbReference type="EMBL" id="KAK3679118.1"/>
    </source>
</evidence>
<organism evidence="1 2">
    <name type="scientific">Vermiconidia calcicola</name>
    <dbReference type="NCBI Taxonomy" id="1690605"/>
    <lineage>
        <taxon>Eukaryota</taxon>
        <taxon>Fungi</taxon>
        <taxon>Dikarya</taxon>
        <taxon>Ascomycota</taxon>
        <taxon>Pezizomycotina</taxon>
        <taxon>Dothideomycetes</taxon>
        <taxon>Dothideomycetidae</taxon>
        <taxon>Mycosphaerellales</taxon>
        <taxon>Extremaceae</taxon>
        <taxon>Vermiconidia</taxon>
    </lineage>
</organism>
<proteinExistence type="predicted"/>
<evidence type="ECO:0000313" key="2">
    <source>
        <dbReference type="Proteomes" id="UP001281147"/>
    </source>
</evidence>
<sequence length="284" mass="31268">MADKSPSEPLFRSNKRRKVIRRRADSEDGNEEGLSGIVKDASSTEQMLEDDNGAPAPVRLQRKGIRKHGIGFNSTESRRTPQQEQSDETALVLANSEDAEEVANSDRFVRPTGKVVVTDDKHIMAATAAQREMEHPAGVGALPTPEPNKHTAPTTVQQAQARTGRQYQRPTKRRQPPQRGQVDVARDSIIDQIMQESQVPLYDRSTSNTPASAGNAVDNDAATAEAFKAQLLAEMEEQYRRRPPPSTDKSKDAKTSYGPKLGGSRAQREKMRAIEEAKAGSTKR</sequence>